<evidence type="ECO:0000256" key="1">
    <source>
        <dbReference type="SAM" id="Phobius"/>
    </source>
</evidence>
<feature type="transmembrane region" description="Helical" evidence="1">
    <location>
        <begin position="38"/>
        <end position="60"/>
    </location>
</feature>
<dbReference type="AlphaFoldDB" id="A0A914YSJ4"/>
<feature type="transmembrane region" description="Helical" evidence="1">
    <location>
        <begin position="265"/>
        <end position="283"/>
    </location>
</feature>
<reference evidence="3" key="1">
    <citation type="submission" date="2022-11" db="UniProtKB">
        <authorList>
            <consortium name="WormBaseParasite"/>
        </authorList>
    </citation>
    <scope>IDENTIFICATION</scope>
</reference>
<dbReference type="WBParaSite" id="PSU_v2.g2624.t1">
    <property type="protein sequence ID" value="PSU_v2.g2624.t1"/>
    <property type="gene ID" value="PSU_v2.g2624"/>
</dbReference>
<feature type="transmembrane region" description="Helical" evidence="1">
    <location>
        <begin position="152"/>
        <end position="174"/>
    </location>
</feature>
<keyword evidence="1" id="KW-0812">Transmembrane</keyword>
<keyword evidence="1" id="KW-0472">Membrane</keyword>
<dbReference type="Proteomes" id="UP000887577">
    <property type="component" value="Unplaced"/>
</dbReference>
<feature type="transmembrane region" description="Helical" evidence="1">
    <location>
        <begin position="186"/>
        <end position="204"/>
    </location>
</feature>
<evidence type="ECO:0000313" key="2">
    <source>
        <dbReference type="Proteomes" id="UP000887577"/>
    </source>
</evidence>
<organism evidence="2 3">
    <name type="scientific">Panagrolaimus superbus</name>
    <dbReference type="NCBI Taxonomy" id="310955"/>
    <lineage>
        <taxon>Eukaryota</taxon>
        <taxon>Metazoa</taxon>
        <taxon>Ecdysozoa</taxon>
        <taxon>Nematoda</taxon>
        <taxon>Chromadorea</taxon>
        <taxon>Rhabditida</taxon>
        <taxon>Tylenchina</taxon>
        <taxon>Panagrolaimomorpha</taxon>
        <taxon>Panagrolaimoidea</taxon>
        <taxon>Panagrolaimidae</taxon>
        <taxon>Panagrolaimus</taxon>
    </lineage>
</organism>
<keyword evidence="2" id="KW-1185">Reference proteome</keyword>
<dbReference type="PANTHER" id="PTHR12892">
    <property type="entry name" value="FGF RECEPTOR ACTIVATING PROTEIN 1"/>
    <property type="match status" value="1"/>
</dbReference>
<dbReference type="GO" id="GO:0000139">
    <property type="term" value="C:Golgi membrane"/>
    <property type="evidence" value="ECO:0007669"/>
    <property type="project" value="InterPro"/>
</dbReference>
<accession>A0A914YSJ4</accession>
<feature type="transmembrane region" description="Helical" evidence="1">
    <location>
        <begin position="225"/>
        <end position="245"/>
    </location>
</feature>
<feature type="transmembrane region" description="Helical" evidence="1">
    <location>
        <begin position="119"/>
        <end position="140"/>
    </location>
</feature>
<keyword evidence="1" id="KW-1133">Transmembrane helix</keyword>
<protein>
    <submittedName>
        <fullName evidence="3">Uncharacterized protein</fullName>
    </submittedName>
</protein>
<dbReference type="InterPro" id="IPR039545">
    <property type="entry name" value="PGAP2"/>
</dbReference>
<sequence length="335" mass="39658">MKCNKVAHCNTSKEDKPKHELIIGIQVDYDDMRFDFNILWLLGFCTVVSLFLMTVALILFDQQETNYFMFNNTGAKEFWLHYGVKSVFCVETFPYTPGMWPSFMRQVEHQYTVNMCYRAAVLIPMPFRIYIAFIMCTLLLKSKWNNALLWKGYCLGNNIINFMAVIEILSQAIFSVNSLRFDNSTLYRYGFTAFVISSTIYMWMRTLFNLQLFRDKRRDYDTLSLLIKTICAAIYTTNISDFYHYHLKFILEPTCHPYVHKEEAFQEYLVILSYLFFHLTILIDVRNVRLVCYPTSSSEKREIIRSKSITPDQDISFSVKPFADKNEFEEKRQKA</sequence>
<name>A0A914YSJ4_9BILA</name>
<dbReference type="GO" id="GO:0006506">
    <property type="term" value="P:GPI anchor biosynthetic process"/>
    <property type="evidence" value="ECO:0007669"/>
    <property type="project" value="TreeGrafter"/>
</dbReference>
<proteinExistence type="predicted"/>
<evidence type="ECO:0000313" key="3">
    <source>
        <dbReference type="WBParaSite" id="PSU_v2.g2624.t1"/>
    </source>
</evidence>
<dbReference type="PANTHER" id="PTHR12892:SF8">
    <property type="entry name" value="PROTEIN CBG16685"/>
    <property type="match status" value="1"/>
</dbReference>
<dbReference type="GO" id="GO:0005789">
    <property type="term" value="C:endoplasmic reticulum membrane"/>
    <property type="evidence" value="ECO:0007669"/>
    <property type="project" value="TreeGrafter"/>
</dbReference>